<sequence>MASVALLVLLGCVLLFVSTSVAEMVYCYQEIDPMTGHCKNLIGKDIERSDCCMNMNYSVKLNPEDTCKSCRASLRYSVWGEWSPWSGCTVSCKEGVQQRRRLCLGQRACRGEKLEARSCTDQACCPGGGGWAEWAGWSRCSVTCSSGTRERVRVCGNPTPTCGGVCVGNSRHSERCDTQQVCPTHGAWGSWGSWANCGGSCQTPRNVPVRSRFRQCNSPAPSSAPPGHPCPGVSSEPSSCSFLPPCPVDGGWGSWSPYSQCPVTCGMGLASRHRACNHPAPVHGGRACEGQGTSEKPCNTGVPCEVDGVWSEWRSWTVCEHPVNHNRVIHCKERSGRQSRRRDCMGLEMGAEPCEGGTGYMTRACYNVDGCVYNDKGNWTQWSQWGLCHPPCGPDSRRSRERICEPQHPPYRLMDGYQVKNILHFWGDPIFECDEISGEKHLLKESLPCHNVPDCD</sequence>
<dbReference type="PRINTS" id="PR01705">
    <property type="entry name" value="TSP1REPEAT"/>
</dbReference>
<comment type="subcellular location">
    <subcellularLocation>
        <location evidence="1">Secreted</location>
    </subcellularLocation>
</comment>
<dbReference type="InterPro" id="IPR052065">
    <property type="entry name" value="Compl_asym_regulator"/>
</dbReference>
<protein>
    <submittedName>
        <fullName evidence="7">Complement factor properdin</fullName>
    </submittedName>
</protein>
<name>V9KUM3_CALMI</name>
<evidence type="ECO:0000256" key="6">
    <source>
        <dbReference type="SAM" id="SignalP"/>
    </source>
</evidence>
<keyword evidence="2" id="KW-0964">Secreted</keyword>
<dbReference type="InterPro" id="IPR049536">
    <property type="entry name" value="CFP_TSR-0"/>
</dbReference>
<dbReference type="Pfam" id="PF22195">
    <property type="entry name" value="TSP1_CFP_C"/>
    <property type="match status" value="1"/>
</dbReference>
<dbReference type="InterPro" id="IPR036383">
    <property type="entry name" value="TSP1_rpt_sf"/>
</dbReference>
<evidence type="ECO:0000256" key="5">
    <source>
        <dbReference type="ARBA" id="ARBA00023157"/>
    </source>
</evidence>
<dbReference type="Gene3D" id="2.20.100.10">
    <property type="entry name" value="Thrombospondin type-1 (TSP1) repeat"/>
    <property type="match status" value="5"/>
</dbReference>
<evidence type="ECO:0000256" key="1">
    <source>
        <dbReference type="ARBA" id="ARBA00004613"/>
    </source>
</evidence>
<accession>V9KUM3</accession>
<dbReference type="Pfam" id="PF00090">
    <property type="entry name" value="TSP_1"/>
    <property type="match status" value="3"/>
</dbReference>
<organism evidence="7">
    <name type="scientific">Callorhinchus milii</name>
    <name type="common">Ghost shark</name>
    <dbReference type="NCBI Taxonomy" id="7868"/>
    <lineage>
        <taxon>Eukaryota</taxon>
        <taxon>Metazoa</taxon>
        <taxon>Chordata</taxon>
        <taxon>Craniata</taxon>
        <taxon>Vertebrata</taxon>
        <taxon>Chondrichthyes</taxon>
        <taxon>Holocephali</taxon>
        <taxon>Chimaeriformes</taxon>
        <taxon>Callorhinchidae</taxon>
        <taxon>Callorhinchus</taxon>
    </lineage>
</organism>
<keyword evidence="3 6" id="KW-0732">Signal</keyword>
<dbReference type="FunFam" id="2.20.100.10:FF:000007">
    <property type="entry name" value="Thrombospondin 1"/>
    <property type="match status" value="1"/>
</dbReference>
<evidence type="ECO:0000313" key="7">
    <source>
        <dbReference type="EMBL" id="AFP02666.1"/>
    </source>
</evidence>
<proteinExistence type="evidence at transcript level"/>
<dbReference type="InterPro" id="IPR054019">
    <property type="entry name" value="CFP_TSR_C"/>
</dbReference>
<dbReference type="FunFam" id="2.20.100.10:FF:000001">
    <property type="entry name" value="semaphorin-5A isoform X1"/>
    <property type="match status" value="1"/>
</dbReference>
<dbReference type="SUPFAM" id="SSF82895">
    <property type="entry name" value="TSP-1 type 1 repeat"/>
    <property type="match status" value="5"/>
</dbReference>
<dbReference type="PANTHER" id="PTHR22906">
    <property type="entry name" value="PROPERDIN"/>
    <property type="match status" value="1"/>
</dbReference>
<dbReference type="AlphaFoldDB" id="V9KUM3"/>
<evidence type="ECO:0000256" key="4">
    <source>
        <dbReference type="ARBA" id="ARBA00022737"/>
    </source>
</evidence>
<keyword evidence="4" id="KW-0677">Repeat</keyword>
<dbReference type="PROSITE" id="PS50092">
    <property type="entry name" value="TSP1"/>
    <property type="match status" value="6"/>
</dbReference>
<reference evidence="7" key="1">
    <citation type="journal article" date="2014" name="Nature">
        <title>Elephant shark genome provides unique insights into gnathostome evolution.</title>
        <authorList>
            <consortium name="International Elephant Shark Genome Sequencing Consortium"/>
            <person name="Venkatesh B."/>
            <person name="Lee A.P."/>
            <person name="Ravi V."/>
            <person name="Maurya A.K."/>
            <person name="Lian M.M."/>
            <person name="Swann J.B."/>
            <person name="Ohta Y."/>
            <person name="Flajnik M.F."/>
            <person name="Sutoh Y."/>
            <person name="Kasahara M."/>
            <person name="Hoon S."/>
            <person name="Gangu V."/>
            <person name="Roy S.W."/>
            <person name="Irimia M."/>
            <person name="Korzh V."/>
            <person name="Kondrychyn I."/>
            <person name="Lim Z.W."/>
            <person name="Tay B.H."/>
            <person name="Tohari S."/>
            <person name="Kong K.W."/>
            <person name="Ho S."/>
            <person name="Lorente-Galdos B."/>
            <person name="Quilez J."/>
            <person name="Marques-Bonet T."/>
            <person name="Raney B.J."/>
            <person name="Ingham P.W."/>
            <person name="Tay A."/>
            <person name="Hillier L.W."/>
            <person name="Minx P."/>
            <person name="Boehm T."/>
            <person name="Wilson R.K."/>
            <person name="Brenner S."/>
            <person name="Warren W.C."/>
        </authorList>
    </citation>
    <scope>NUCLEOTIDE SEQUENCE</scope>
    <source>
        <tissue evidence="7">Spleen</tissue>
    </source>
</reference>
<dbReference type="EMBL" id="JW870148">
    <property type="protein sequence ID" value="AFP02666.1"/>
    <property type="molecule type" value="mRNA"/>
</dbReference>
<feature type="chain" id="PRO_5004778543" evidence="6">
    <location>
        <begin position="23"/>
        <end position="456"/>
    </location>
</feature>
<dbReference type="InterPro" id="IPR000884">
    <property type="entry name" value="TSP1_rpt"/>
</dbReference>
<dbReference type="Pfam" id="PF18487">
    <property type="entry name" value="TSR"/>
    <property type="match status" value="1"/>
</dbReference>
<feature type="signal peptide" evidence="6">
    <location>
        <begin position="1"/>
        <end position="22"/>
    </location>
</feature>
<dbReference type="PANTHER" id="PTHR22906:SF43">
    <property type="entry name" value="PROPERDIN"/>
    <property type="match status" value="1"/>
</dbReference>
<evidence type="ECO:0000256" key="3">
    <source>
        <dbReference type="ARBA" id="ARBA00022729"/>
    </source>
</evidence>
<keyword evidence="5" id="KW-1015">Disulfide bond</keyword>
<evidence type="ECO:0000256" key="2">
    <source>
        <dbReference type="ARBA" id="ARBA00022525"/>
    </source>
</evidence>
<dbReference type="SMART" id="SM00209">
    <property type="entry name" value="TSP1"/>
    <property type="match status" value="5"/>
</dbReference>